<sequence>MNCGSGLAKDINGRRRFEVYVQVGSENIDFFGCDINQAGQWEWCSATLRQTGDGKSGITALGHLPLYTVRQTSFDHNKLPRSLLVLNYGNKMSMIHALFHILILGIPALNQQYLLHSFSPENFVFSDMSAVDRFSSALTQSIRLQSTSLSAFETAIPDPWELSWS</sequence>
<proteinExistence type="predicted"/>
<reference evidence="1" key="1">
    <citation type="submission" date="2023-03" db="EMBL/GenBank/DDBJ databases">
        <title>Massive genome expansion in bonnet fungi (Mycena s.s.) driven by repeated elements and novel gene families across ecological guilds.</title>
        <authorList>
            <consortium name="Lawrence Berkeley National Laboratory"/>
            <person name="Harder C.B."/>
            <person name="Miyauchi S."/>
            <person name="Viragh M."/>
            <person name="Kuo A."/>
            <person name="Thoen E."/>
            <person name="Andreopoulos B."/>
            <person name="Lu D."/>
            <person name="Skrede I."/>
            <person name="Drula E."/>
            <person name="Henrissat B."/>
            <person name="Morin E."/>
            <person name="Kohler A."/>
            <person name="Barry K."/>
            <person name="LaButti K."/>
            <person name="Morin E."/>
            <person name="Salamov A."/>
            <person name="Lipzen A."/>
            <person name="Mereny Z."/>
            <person name="Hegedus B."/>
            <person name="Baldrian P."/>
            <person name="Stursova M."/>
            <person name="Weitz H."/>
            <person name="Taylor A."/>
            <person name="Grigoriev I.V."/>
            <person name="Nagy L.G."/>
            <person name="Martin F."/>
            <person name="Kauserud H."/>
        </authorList>
    </citation>
    <scope>NUCLEOTIDE SEQUENCE</scope>
    <source>
        <strain evidence="1">CBHHK188m</strain>
    </source>
</reference>
<dbReference type="AlphaFoldDB" id="A0AAD7IST5"/>
<keyword evidence="2" id="KW-1185">Reference proteome</keyword>
<protein>
    <submittedName>
        <fullName evidence="1">Uncharacterized protein</fullName>
    </submittedName>
</protein>
<evidence type="ECO:0000313" key="2">
    <source>
        <dbReference type="Proteomes" id="UP001215280"/>
    </source>
</evidence>
<gene>
    <name evidence="1" type="ORF">DFH07DRAFT_775778</name>
</gene>
<dbReference type="Proteomes" id="UP001215280">
    <property type="component" value="Unassembled WGS sequence"/>
</dbReference>
<dbReference type="EMBL" id="JARJLG010000090">
    <property type="protein sequence ID" value="KAJ7748322.1"/>
    <property type="molecule type" value="Genomic_DNA"/>
</dbReference>
<evidence type="ECO:0000313" key="1">
    <source>
        <dbReference type="EMBL" id="KAJ7748322.1"/>
    </source>
</evidence>
<organism evidence="1 2">
    <name type="scientific">Mycena maculata</name>
    <dbReference type="NCBI Taxonomy" id="230809"/>
    <lineage>
        <taxon>Eukaryota</taxon>
        <taxon>Fungi</taxon>
        <taxon>Dikarya</taxon>
        <taxon>Basidiomycota</taxon>
        <taxon>Agaricomycotina</taxon>
        <taxon>Agaricomycetes</taxon>
        <taxon>Agaricomycetidae</taxon>
        <taxon>Agaricales</taxon>
        <taxon>Marasmiineae</taxon>
        <taxon>Mycenaceae</taxon>
        <taxon>Mycena</taxon>
    </lineage>
</organism>
<name>A0AAD7IST5_9AGAR</name>
<accession>A0AAD7IST5</accession>
<comment type="caution">
    <text evidence="1">The sequence shown here is derived from an EMBL/GenBank/DDBJ whole genome shotgun (WGS) entry which is preliminary data.</text>
</comment>